<dbReference type="PANTHER" id="PTHR43735:SF24">
    <property type="entry name" value="NUCLEOTIDE-DISULPHIDE OXIDOREDUCTASE AMID-LIKE, PUTATIVE (AFU_ORTHOLOGUE AFUA_1G17180)-RELATED"/>
    <property type="match status" value="1"/>
</dbReference>
<dbReference type="PANTHER" id="PTHR43735">
    <property type="entry name" value="APOPTOSIS-INDUCING FACTOR 1"/>
    <property type="match status" value="1"/>
</dbReference>
<dbReference type="Gene3D" id="3.50.50.60">
    <property type="entry name" value="FAD/NAD(P)-binding domain"/>
    <property type="match status" value="1"/>
</dbReference>
<feature type="domain" description="FAD/NAD(P)-binding" evidence="1">
    <location>
        <begin position="13"/>
        <end position="342"/>
    </location>
</feature>
<dbReference type="GO" id="GO:0005737">
    <property type="term" value="C:cytoplasm"/>
    <property type="evidence" value="ECO:0007669"/>
    <property type="project" value="TreeGrafter"/>
</dbReference>
<gene>
    <name evidence="2" type="ORF">DL546_009609</name>
</gene>
<dbReference type="OrthoDB" id="202203at2759"/>
<dbReference type="PRINTS" id="PR00411">
    <property type="entry name" value="PNDRDTASEI"/>
</dbReference>
<dbReference type="GO" id="GO:0050660">
    <property type="term" value="F:flavin adenine dinucleotide binding"/>
    <property type="evidence" value="ECO:0007669"/>
    <property type="project" value="TreeGrafter"/>
</dbReference>
<evidence type="ECO:0000313" key="3">
    <source>
        <dbReference type="Proteomes" id="UP000275385"/>
    </source>
</evidence>
<accession>A0A420YKP7</accession>
<organism evidence="2 3">
    <name type="scientific">Coniochaeta pulveracea</name>
    <dbReference type="NCBI Taxonomy" id="177199"/>
    <lineage>
        <taxon>Eukaryota</taxon>
        <taxon>Fungi</taxon>
        <taxon>Dikarya</taxon>
        <taxon>Ascomycota</taxon>
        <taxon>Pezizomycotina</taxon>
        <taxon>Sordariomycetes</taxon>
        <taxon>Sordariomycetidae</taxon>
        <taxon>Coniochaetales</taxon>
        <taxon>Coniochaetaceae</taxon>
        <taxon>Coniochaeta</taxon>
    </lineage>
</organism>
<dbReference type="STRING" id="177199.A0A420YKP7"/>
<dbReference type="Proteomes" id="UP000275385">
    <property type="component" value="Unassembled WGS sequence"/>
</dbReference>
<dbReference type="Gene3D" id="3.50.50.100">
    <property type="match status" value="1"/>
</dbReference>
<dbReference type="Pfam" id="PF07992">
    <property type="entry name" value="Pyr_redox_2"/>
    <property type="match status" value="1"/>
</dbReference>
<dbReference type="GO" id="GO:0004174">
    <property type="term" value="F:electron-transferring-flavoprotein dehydrogenase activity"/>
    <property type="evidence" value="ECO:0007669"/>
    <property type="project" value="TreeGrafter"/>
</dbReference>
<reference evidence="2 3" key="1">
    <citation type="submission" date="2018-08" db="EMBL/GenBank/DDBJ databases">
        <title>Draft genome of the lignicolous fungus Coniochaeta pulveracea.</title>
        <authorList>
            <person name="Borstlap C.J."/>
            <person name="De Witt R.N."/>
            <person name="Botha A."/>
            <person name="Volschenk H."/>
        </authorList>
    </citation>
    <scope>NUCLEOTIDE SEQUENCE [LARGE SCALE GENOMIC DNA]</scope>
    <source>
        <strain evidence="2 3">CAB683</strain>
    </source>
</reference>
<dbReference type="PRINTS" id="PR00368">
    <property type="entry name" value="FADPNR"/>
</dbReference>
<evidence type="ECO:0000313" key="2">
    <source>
        <dbReference type="EMBL" id="RKU48431.1"/>
    </source>
</evidence>
<comment type="caution">
    <text evidence="2">The sequence shown here is derived from an EMBL/GenBank/DDBJ whole genome shotgun (WGS) entry which is preliminary data.</text>
</comment>
<dbReference type="EMBL" id="QVQW01000005">
    <property type="protein sequence ID" value="RKU48431.1"/>
    <property type="molecule type" value="Genomic_DNA"/>
</dbReference>
<name>A0A420YKP7_9PEZI</name>
<dbReference type="SUPFAM" id="SSF51905">
    <property type="entry name" value="FAD/NAD(P)-binding domain"/>
    <property type="match status" value="1"/>
</dbReference>
<proteinExistence type="predicted"/>
<dbReference type="AlphaFoldDB" id="A0A420YKP7"/>
<dbReference type="InterPro" id="IPR023753">
    <property type="entry name" value="FAD/NAD-binding_dom"/>
</dbReference>
<keyword evidence="3" id="KW-1185">Reference proteome</keyword>
<sequence length="416" mass="45507">MSSLRTMRPSPFRVLILGGSYGGLSAALNLLDLSQHKDPRCGKKIEETESDNLVRTPNTNIDITIVDERDGFYHLIGSPMAMASESHMEKFWVKYEDIPALQEPNIHVLHGSVQAVDLSTKTATLALHGSTESTPLNYDYLVTATGLRRVWPVVPQSLRRKQYLFEIGDHLRNVQTAKHGVVVVGGGAVGIEMAAELKVLQPETEVTLVHSREHLLSAEPLPEETKITALELLSETGVNVLLSHRLESTVEVKTNDGTSKCVELTFTNGHTMKASEVVMAVSRSTPVTGFLPAEVLDEEGYVKINSDLTFPPGLPNAADHFAVGDVVKWSGIKRCGGAMHMGYLAATNIHQLMTQNAEFMRLDEIPPMIGLAVGNKALSYWPAGGTTTGEDVMQAFFGKDLGFSICWNYLQLGERI</sequence>
<dbReference type="InterPro" id="IPR036188">
    <property type="entry name" value="FAD/NAD-bd_sf"/>
</dbReference>
<evidence type="ECO:0000259" key="1">
    <source>
        <dbReference type="Pfam" id="PF07992"/>
    </source>
</evidence>
<protein>
    <recommendedName>
        <fullName evidence="1">FAD/NAD(P)-binding domain-containing protein</fullName>
    </recommendedName>
</protein>